<dbReference type="Proteomes" id="UP001294412">
    <property type="component" value="Unassembled WGS sequence"/>
</dbReference>
<dbReference type="SUPFAM" id="SSF53850">
    <property type="entry name" value="Periplasmic binding protein-like II"/>
    <property type="match status" value="1"/>
</dbReference>
<evidence type="ECO:0000313" key="4">
    <source>
        <dbReference type="Proteomes" id="UP001294412"/>
    </source>
</evidence>
<dbReference type="EMBL" id="JAXLPB010000004">
    <property type="protein sequence ID" value="MDY8110102.1"/>
    <property type="molecule type" value="Genomic_DNA"/>
</dbReference>
<proteinExistence type="predicted"/>
<protein>
    <submittedName>
        <fullName evidence="3">Transporter substrate-binding domain-containing protein</fullName>
    </submittedName>
</protein>
<sequence length="245" mass="25646">MATYTKMGEALVEDGTLKIAINLGNAALAARDAATGELGGITVALARRLCAALGCAAELIPFEGAGKVVAAAGDDVWRVGFCAIDPGREGQVVFSSPYVLIEAKALVRADSPLQSVGDLDRDGIRLMVAQGSAYDLHLSAHPGRMTLIREATPGASFDAFRNGRGDADAVAGVTQSLERAFGDDPAYRLLDGTITAIGQAMVMPKRFAALADELTRFVETAKADGYVRRELDRAGQRDLVVAPPA</sequence>
<name>A0ABU5I3Y8_9HYPH</name>
<dbReference type="RefSeq" id="WP_322187628.1">
    <property type="nucleotide sequence ID" value="NZ_JAXLPB010000004.1"/>
</dbReference>
<keyword evidence="1" id="KW-0732">Signal</keyword>
<dbReference type="Gene3D" id="3.40.190.10">
    <property type="entry name" value="Periplasmic binding protein-like II"/>
    <property type="match status" value="2"/>
</dbReference>
<dbReference type="Pfam" id="PF00497">
    <property type="entry name" value="SBP_bac_3"/>
    <property type="match status" value="1"/>
</dbReference>
<gene>
    <name evidence="3" type="ORF">U0C82_13220</name>
</gene>
<accession>A0ABU5I3Y8</accession>
<dbReference type="SMART" id="SM00062">
    <property type="entry name" value="PBPb"/>
    <property type="match status" value="1"/>
</dbReference>
<dbReference type="PANTHER" id="PTHR35936">
    <property type="entry name" value="MEMBRANE-BOUND LYTIC MUREIN TRANSGLYCOSYLASE F"/>
    <property type="match status" value="1"/>
</dbReference>
<evidence type="ECO:0000313" key="3">
    <source>
        <dbReference type="EMBL" id="MDY8110102.1"/>
    </source>
</evidence>
<dbReference type="PANTHER" id="PTHR35936:SF17">
    <property type="entry name" value="ARGININE-BINDING EXTRACELLULAR PROTEIN ARTP"/>
    <property type="match status" value="1"/>
</dbReference>
<dbReference type="InterPro" id="IPR001638">
    <property type="entry name" value="Solute-binding_3/MltF_N"/>
</dbReference>
<feature type="domain" description="Solute-binding protein family 3/N-terminal" evidence="2">
    <location>
        <begin position="16"/>
        <end position="234"/>
    </location>
</feature>
<comment type="caution">
    <text evidence="3">The sequence shown here is derived from an EMBL/GenBank/DDBJ whole genome shotgun (WGS) entry which is preliminary data.</text>
</comment>
<keyword evidence="4" id="KW-1185">Reference proteome</keyword>
<reference evidence="3 4" key="1">
    <citation type="submission" date="2023-12" db="EMBL/GenBank/DDBJ databases">
        <title>Description of Novel Strain Fulvimarina sp. 2208YS6-2-32 isolated from Uroteuthis (Photololigo) edulis.</title>
        <authorList>
            <person name="Park J.-S."/>
        </authorList>
    </citation>
    <scope>NUCLEOTIDE SEQUENCE [LARGE SCALE GENOMIC DNA]</scope>
    <source>
        <strain evidence="3 4">2208YS6-2-32</strain>
    </source>
</reference>
<organism evidence="3 4">
    <name type="scientific">Fulvimarina uroteuthidis</name>
    <dbReference type="NCBI Taxonomy" id="3098149"/>
    <lineage>
        <taxon>Bacteria</taxon>
        <taxon>Pseudomonadati</taxon>
        <taxon>Pseudomonadota</taxon>
        <taxon>Alphaproteobacteria</taxon>
        <taxon>Hyphomicrobiales</taxon>
        <taxon>Aurantimonadaceae</taxon>
        <taxon>Fulvimarina</taxon>
    </lineage>
</organism>
<evidence type="ECO:0000259" key="2">
    <source>
        <dbReference type="SMART" id="SM00062"/>
    </source>
</evidence>
<evidence type="ECO:0000256" key="1">
    <source>
        <dbReference type="ARBA" id="ARBA00022729"/>
    </source>
</evidence>